<accession>A0A1F6DIG3</accession>
<dbReference type="Proteomes" id="UP000176511">
    <property type="component" value="Unassembled WGS sequence"/>
</dbReference>
<name>A0A1F6DIG3_9BACT</name>
<comment type="caution">
    <text evidence="1">The sequence shown here is derived from an EMBL/GenBank/DDBJ whole genome shotgun (WGS) entry which is preliminary data.</text>
</comment>
<gene>
    <name evidence="1" type="ORF">A3C87_03125</name>
</gene>
<evidence type="ECO:0000313" key="2">
    <source>
        <dbReference type="Proteomes" id="UP000176511"/>
    </source>
</evidence>
<reference evidence="1 2" key="1">
    <citation type="journal article" date="2016" name="Nat. Commun.">
        <title>Thousands of microbial genomes shed light on interconnected biogeochemical processes in an aquifer system.</title>
        <authorList>
            <person name="Anantharaman K."/>
            <person name="Brown C.T."/>
            <person name="Hug L.A."/>
            <person name="Sharon I."/>
            <person name="Castelle C.J."/>
            <person name="Probst A.J."/>
            <person name="Thomas B.C."/>
            <person name="Singh A."/>
            <person name="Wilkins M.J."/>
            <person name="Karaoz U."/>
            <person name="Brodie E.L."/>
            <person name="Williams K.H."/>
            <person name="Hubbard S.S."/>
            <person name="Banfield J.F."/>
        </authorList>
    </citation>
    <scope>NUCLEOTIDE SEQUENCE [LARGE SCALE GENOMIC DNA]</scope>
</reference>
<dbReference type="AlphaFoldDB" id="A0A1F6DIG3"/>
<protein>
    <submittedName>
        <fullName evidence="1">Uncharacterized protein</fullName>
    </submittedName>
</protein>
<dbReference type="EMBL" id="MFLE01000025">
    <property type="protein sequence ID" value="OGG61117.1"/>
    <property type="molecule type" value="Genomic_DNA"/>
</dbReference>
<organism evidence="1 2">
    <name type="scientific">Candidatus Kaiserbacteria bacterium RIFCSPHIGHO2_02_FULL_49_34</name>
    <dbReference type="NCBI Taxonomy" id="1798491"/>
    <lineage>
        <taxon>Bacteria</taxon>
        <taxon>Candidatus Kaiseribacteriota</taxon>
    </lineage>
</organism>
<proteinExistence type="predicted"/>
<evidence type="ECO:0000313" key="1">
    <source>
        <dbReference type="EMBL" id="OGG61117.1"/>
    </source>
</evidence>
<sequence>MQVVDILIGCVTYEVKQSAGLLAGSKYKMELVQYLKDKLGADTFRNGFKNYNCNIFVEKFEQ</sequence>